<dbReference type="PANTHER" id="PTHR46171:SF1">
    <property type="entry name" value="E3 UBIQUITIN-PROTEIN LIGASE RNF38"/>
    <property type="match status" value="1"/>
</dbReference>
<evidence type="ECO:0000313" key="8">
    <source>
        <dbReference type="Proteomes" id="UP000265080"/>
    </source>
</evidence>
<dbReference type="InterPro" id="IPR013083">
    <property type="entry name" value="Znf_RING/FYVE/PHD"/>
</dbReference>
<keyword evidence="3" id="KW-0862">Zinc</keyword>
<name>A0A3P8SUC2_AMPPE</name>
<dbReference type="GeneTree" id="ENSGT00940000156228"/>
<proteinExistence type="predicted"/>
<dbReference type="Ensembl" id="ENSAPET00000016492.1">
    <property type="protein sequence ID" value="ENSAPEP00000016059.1"/>
    <property type="gene ID" value="ENSAPEG00000011426.1"/>
</dbReference>
<dbReference type="Pfam" id="PF13639">
    <property type="entry name" value="zf-RING_2"/>
    <property type="match status" value="1"/>
</dbReference>
<reference evidence="7 8" key="1">
    <citation type="submission" date="2018-03" db="EMBL/GenBank/DDBJ databases">
        <title>Finding Nemo's genes: A chromosome-scale reference assembly of the genome of the orange clownfish Amphiprion percula.</title>
        <authorList>
            <person name="Lehmann R."/>
        </authorList>
    </citation>
    <scope>NUCLEOTIDE SEQUENCE</scope>
</reference>
<keyword evidence="1" id="KW-0479">Metal-binding</keyword>
<dbReference type="SMART" id="SM00184">
    <property type="entry name" value="RING"/>
    <property type="match status" value="1"/>
</dbReference>
<sequence length="475" mass="54278">MEDSPSPKRQRLSQQSMLDLSSAPPSTPSSPIRPWELPPSRRPHPHYMPERCHTPVRNRRSPPMRRQRGRRDRLTRHHHHAHNNHHHYNSNNNNNHHHHHHHPNAHHHHHHHLHGPSPGHQDENYRHPAPPQGYPPYSQQPPRGPGPEERPGYHPPNPSPRPLHQSPNLSPRLLHPAAHPQHPHPHPHPSQQQSSVVLDLHEQVLQTCSVQHLPMPYPFPSLLSSDPAFLLPPPHLTHPPTHLSHHPPHLPQPGQFGPYPAQQARSPLQRIENDVELLGEHLSLGAGLHYPPATHPALTPHSTQLHFLSHDPLPQEFFGVSYPNFIPRRLPGRRYRSQQLPPSPYHPSLLPYFLSMLPVQPTGPAISLELDVDDGEVENYEALLNLAERLGEAKLRGLTKGDIEQLPSYRFNPNNHQSEQTLCVVCMSDFESRQLLRVLPCSHEFHGKCVDKWLRANRTCPICRADASEVQRDSE</sequence>
<feature type="region of interest" description="Disordered" evidence="5">
    <location>
        <begin position="240"/>
        <end position="264"/>
    </location>
</feature>
<dbReference type="FunFam" id="3.30.40.10:FF:000024">
    <property type="entry name" value="RING finger protein 44 isoform X1"/>
    <property type="match status" value="1"/>
</dbReference>
<dbReference type="Proteomes" id="UP000265080">
    <property type="component" value="Chromosome 13"/>
</dbReference>
<evidence type="ECO:0000256" key="5">
    <source>
        <dbReference type="SAM" id="MobiDB-lite"/>
    </source>
</evidence>
<dbReference type="GO" id="GO:0061630">
    <property type="term" value="F:ubiquitin protein ligase activity"/>
    <property type="evidence" value="ECO:0007669"/>
    <property type="project" value="TreeGrafter"/>
</dbReference>
<accession>A0A3P8SUC2</accession>
<feature type="region of interest" description="Disordered" evidence="5">
    <location>
        <begin position="1"/>
        <end position="195"/>
    </location>
</feature>
<dbReference type="InterPro" id="IPR001841">
    <property type="entry name" value="Znf_RING"/>
</dbReference>
<reference evidence="7" key="2">
    <citation type="submission" date="2025-08" db="UniProtKB">
        <authorList>
            <consortium name="Ensembl"/>
        </authorList>
    </citation>
    <scope>IDENTIFICATION</scope>
</reference>
<protein>
    <recommendedName>
        <fullName evidence="6">RING-type domain-containing protein</fullName>
    </recommendedName>
</protein>
<evidence type="ECO:0000259" key="6">
    <source>
        <dbReference type="PROSITE" id="PS50089"/>
    </source>
</evidence>
<dbReference type="CDD" id="cd16679">
    <property type="entry name" value="RING-H2_RNF38"/>
    <property type="match status" value="1"/>
</dbReference>
<feature type="domain" description="RING-type" evidence="6">
    <location>
        <begin position="423"/>
        <end position="464"/>
    </location>
</feature>
<evidence type="ECO:0000256" key="2">
    <source>
        <dbReference type="ARBA" id="ARBA00022771"/>
    </source>
</evidence>
<reference evidence="7" key="3">
    <citation type="submission" date="2025-09" db="UniProtKB">
        <authorList>
            <consortium name="Ensembl"/>
        </authorList>
    </citation>
    <scope>IDENTIFICATION</scope>
</reference>
<feature type="compositionally biased region" description="Basic residues" evidence="5">
    <location>
        <begin position="54"/>
        <end position="88"/>
    </location>
</feature>
<keyword evidence="8" id="KW-1185">Reference proteome</keyword>
<dbReference type="PROSITE" id="PS50089">
    <property type="entry name" value="ZF_RING_2"/>
    <property type="match status" value="1"/>
</dbReference>
<dbReference type="Gene3D" id="3.30.40.10">
    <property type="entry name" value="Zinc/RING finger domain, C3HC4 (zinc finger)"/>
    <property type="match status" value="1"/>
</dbReference>
<feature type="compositionally biased region" description="Low complexity" evidence="5">
    <location>
        <begin position="21"/>
        <end position="34"/>
    </location>
</feature>
<dbReference type="GO" id="GO:0008270">
    <property type="term" value="F:zinc ion binding"/>
    <property type="evidence" value="ECO:0007669"/>
    <property type="project" value="UniProtKB-KW"/>
</dbReference>
<organism evidence="7 8">
    <name type="scientific">Amphiprion percula</name>
    <name type="common">Orange clownfish</name>
    <name type="synonym">Lutjanus percula</name>
    <dbReference type="NCBI Taxonomy" id="161767"/>
    <lineage>
        <taxon>Eukaryota</taxon>
        <taxon>Metazoa</taxon>
        <taxon>Chordata</taxon>
        <taxon>Craniata</taxon>
        <taxon>Vertebrata</taxon>
        <taxon>Euteleostomi</taxon>
        <taxon>Actinopterygii</taxon>
        <taxon>Neopterygii</taxon>
        <taxon>Teleostei</taxon>
        <taxon>Neoteleostei</taxon>
        <taxon>Acanthomorphata</taxon>
        <taxon>Ovalentaria</taxon>
        <taxon>Pomacentridae</taxon>
        <taxon>Amphiprion</taxon>
    </lineage>
</organism>
<evidence type="ECO:0000313" key="7">
    <source>
        <dbReference type="Ensembl" id="ENSAPEP00000016059.1"/>
    </source>
</evidence>
<evidence type="ECO:0000256" key="3">
    <source>
        <dbReference type="ARBA" id="ARBA00022833"/>
    </source>
</evidence>
<feature type="compositionally biased region" description="Pro residues" evidence="5">
    <location>
        <begin position="128"/>
        <end position="145"/>
    </location>
</feature>
<dbReference type="GO" id="GO:0016567">
    <property type="term" value="P:protein ubiquitination"/>
    <property type="evidence" value="ECO:0007669"/>
    <property type="project" value="TreeGrafter"/>
</dbReference>
<evidence type="ECO:0000256" key="4">
    <source>
        <dbReference type="PROSITE-ProRule" id="PRU00175"/>
    </source>
</evidence>
<dbReference type="SUPFAM" id="SSF57850">
    <property type="entry name" value="RING/U-box"/>
    <property type="match status" value="1"/>
</dbReference>
<feature type="compositionally biased region" description="Basic residues" evidence="5">
    <location>
        <begin position="95"/>
        <end position="114"/>
    </location>
</feature>
<dbReference type="PANTHER" id="PTHR46171">
    <property type="entry name" value="GH10160P"/>
    <property type="match status" value="1"/>
</dbReference>
<evidence type="ECO:0000256" key="1">
    <source>
        <dbReference type="ARBA" id="ARBA00022723"/>
    </source>
</evidence>
<keyword evidence="2 4" id="KW-0863">Zinc-finger</keyword>
<dbReference type="AlphaFoldDB" id="A0A3P8SUC2"/>